<comment type="caution">
    <text evidence="4">The sequence shown here is derived from an EMBL/GenBank/DDBJ whole genome shotgun (WGS) entry which is preliminary data.</text>
</comment>
<keyword evidence="2" id="KW-1133">Transmembrane helix</keyword>
<feature type="transmembrane region" description="Helical" evidence="2">
    <location>
        <begin position="122"/>
        <end position="144"/>
    </location>
</feature>
<evidence type="ECO:0000313" key="5">
    <source>
        <dbReference type="Proteomes" id="UP001175228"/>
    </source>
</evidence>
<evidence type="ECO:0000256" key="2">
    <source>
        <dbReference type="SAM" id="Phobius"/>
    </source>
</evidence>
<protein>
    <recommendedName>
        <fullName evidence="3">DUF6535 domain-containing protein</fullName>
    </recommendedName>
</protein>
<name>A0AA39Q0N3_9AGAR</name>
<feature type="transmembrane region" description="Helical" evidence="2">
    <location>
        <begin position="170"/>
        <end position="189"/>
    </location>
</feature>
<dbReference type="AlphaFoldDB" id="A0AA39Q0N3"/>
<keyword evidence="2" id="KW-0472">Membrane</keyword>
<dbReference type="Pfam" id="PF20153">
    <property type="entry name" value="DUF6535"/>
    <property type="match status" value="1"/>
</dbReference>
<accession>A0AA39Q0N3</accession>
<feature type="domain" description="DUF6535" evidence="3">
    <location>
        <begin position="97"/>
        <end position="198"/>
    </location>
</feature>
<proteinExistence type="predicted"/>
<evidence type="ECO:0000313" key="4">
    <source>
        <dbReference type="EMBL" id="KAK0493936.1"/>
    </source>
</evidence>
<sequence length="204" mass="22673">MKSLSLLPSLQQCHRMGWAVSEPDSDESLHDWQECVSLEYIHVKEHNPTSIPTPVPPPAESAIRSEAGTPDNRRDQAIIGRSGETRSSDQDDMSFHWKNCYNVISEYGSKTSIAWTDEMNTVLIFGALYSALVSAFLAVSYQLLREDPVSNSTSLNSSFIPSSSDVAVNVGWFSSLVLSLTAVLMALLVKQRLFHYTWTTDISL</sequence>
<evidence type="ECO:0000259" key="3">
    <source>
        <dbReference type="Pfam" id="PF20153"/>
    </source>
</evidence>
<keyword evidence="5" id="KW-1185">Reference proteome</keyword>
<reference evidence="4" key="1">
    <citation type="submission" date="2023-06" db="EMBL/GenBank/DDBJ databases">
        <authorList>
            <consortium name="Lawrence Berkeley National Laboratory"/>
            <person name="Ahrendt S."/>
            <person name="Sahu N."/>
            <person name="Indic B."/>
            <person name="Wong-Bajracharya J."/>
            <person name="Merenyi Z."/>
            <person name="Ke H.-M."/>
            <person name="Monk M."/>
            <person name="Kocsube S."/>
            <person name="Drula E."/>
            <person name="Lipzen A."/>
            <person name="Balint B."/>
            <person name="Henrissat B."/>
            <person name="Andreopoulos B."/>
            <person name="Martin F.M."/>
            <person name="Harder C.B."/>
            <person name="Rigling D."/>
            <person name="Ford K.L."/>
            <person name="Foster G.D."/>
            <person name="Pangilinan J."/>
            <person name="Papanicolaou A."/>
            <person name="Barry K."/>
            <person name="LaButti K."/>
            <person name="Viragh M."/>
            <person name="Koriabine M."/>
            <person name="Yan M."/>
            <person name="Riley R."/>
            <person name="Champramary S."/>
            <person name="Plett K.L."/>
            <person name="Tsai I.J."/>
            <person name="Slot J."/>
            <person name="Sipos G."/>
            <person name="Plett J."/>
            <person name="Nagy L.G."/>
            <person name="Grigoriev I.V."/>
        </authorList>
    </citation>
    <scope>NUCLEOTIDE SEQUENCE</scope>
    <source>
        <strain evidence="4">HWK02</strain>
    </source>
</reference>
<dbReference type="Proteomes" id="UP001175228">
    <property type="component" value="Unassembled WGS sequence"/>
</dbReference>
<gene>
    <name evidence="4" type="ORF">EDD18DRAFT_378214</name>
</gene>
<evidence type="ECO:0000256" key="1">
    <source>
        <dbReference type="SAM" id="MobiDB-lite"/>
    </source>
</evidence>
<feature type="region of interest" description="Disordered" evidence="1">
    <location>
        <begin position="47"/>
        <end position="91"/>
    </location>
</feature>
<dbReference type="EMBL" id="JAUEPU010000022">
    <property type="protein sequence ID" value="KAK0493936.1"/>
    <property type="molecule type" value="Genomic_DNA"/>
</dbReference>
<keyword evidence="2" id="KW-0812">Transmembrane</keyword>
<dbReference type="InterPro" id="IPR045338">
    <property type="entry name" value="DUF6535"/>
</dbReference>
<organism evidence="4 5">
    <name type="scientific">Armillaria luteobubalina</name>
    <dbReference type="NCBI Taxonomy" id="153913"/>
    <lineage>
        <taxon>Eukaryota</taxon>
        <taxon>Fungi</taxon>
        <taxon>Dikarya</taxon>
        <taxon>Basidiomycota</taxon>
        <taxon>Agaricomycotina</taxon>
        <taxon>Agaricomycetes</taxon>
        <taxon>Agaricomycetidae</taxon>
        <taxon>Agaricales</taxon>
        <taxon>Marasmiineae</taxon>
        <taxon>Physalacriaceae</taxon>
        <taxon>Armillaria</taxon>
    </lineage>
</organism>
<feature type="non-terminal residue" evidence="4">
    <location>
        <position position="204"/>
    </location>
</feature>